<dbReference type="PRINTS" id="PR00455">
    <property type="entry name" value="HTHTETR"/>
</dbReference>
<dbReference type="Pfam" id="PF00440">
    <property type="entry name" value="TetR_N"/>
    <property type="match status" value="1"/>
</dbReference>
<dbReference type="RefSeq" id="WP_183653212.1">
    <property type="nucleotide sequence ID" value="NZ_JACHWU010000002.1"/>
</dbReference>
<evidence type="ECO:0000259" key="6">
    <source>
        <dbReference type="PROSITE" id="PS50977"/>
    </source>
</evidence>
<evidence type="ECO:0000256" key="5">
    <source>
        <dbReference type="SAM" id="MobiDB-lite"/>
    </source>
</evidence>
<evidence type="ECO:0000313" key="8">
    <source>
        <dbReference type="Proteomes" id="UP000550714"/>
    </source>
</evidence>
<keyword evidence="2 4" id="KW-0238">DNA-binding</keyword>
<organism evidence="7 8">
    <name type="scientific">Prauserella isguenensis</name>
    <dbReference type="NCBI Taxonomy" id="1470180"/>
    <lineage>
        <taxon>Bacteria</taxon>
        <taxon>Bacillati</taxon>
        <taxon>Actinomycetota</taxon>
        <taxon>Actinomycetes</taxon>
        <taxon>Pseudonocardiales</taxon>
        <taxon>Pseudonocardiaceae</taxon>
        <taxon>Prauserella</taxon>
    </lineage>
</organism>
<evidence type="ECO:0000256" key="1">
    <source>
        <dbReference type="ARBA" id="ARBA00023015"/>
    </source>
</evidence>
<evidence type="ECO:0000313" key="7">
    <source>
        <dbReference type="EMBL" id="MBB3051392.1"/>
    </source>
</evidence>
<dbReference type="InterPro" id="IPR050109">
    <property type="entry name" value="HTH-type_TetR-like_transc_reg"/>
</dbReference>
<dbReference type="PROSITE" id="PS50977">
    <property type="entry name" value="HTH_TETR_2"/>
    <property type="match status" value="1"/>
</dbReference>
<dbReference type="InterPro" id="IPR009057">
    <property type="entry name" value="Homeodomain-like_sf"/>
</dbReference>
<dbReference type="SUPFAM" id="SSF48498">
    <property type="entry name" value="Tetracyclin repressor-like, C-terminal domain"/>
    <property type="match status" value="1"/>
</dbReference>
<keyword evidence="8" id="KW-1185">Reference proteome</keyword>
<dbReference type="PANTHER" id="PTHR30055">
    <property type="entry name" value="HTH-TYPE TRANSCRIPTIONAL REGULATOR RUTR"/>
    <property type="match status" value="1"/>
</dbReference>
<dbReference type="Gene3D" id="1.10.10.60">
    <property type="entry name" value="Homeodomain-like"/>
    <property type="match status" value="1"/>
</dbReference>
<sequence>MSAPSHHDRAHASTGRPRDPEVDRRIALAAVAVFGEAGWAGFSVESVARQAGVGKASIYLRWETKERLLLDGLAAHVAPVVDADTGSLRGDLTALARQLVELYAGPSRQAALRMMLEAPMIPGLAERCDELRQAQVKAARAMVRRGIRRGDLPDDSSVTLLLDTLCGGVIAHILSTPQHLEDAVQAGLDEFTENLVGFLLGSTRP</sequence>
<dbReference type="Gene3D" id="1.10.357.10">
    <property type="entry name" value="Tetracycline Repressor, domain 2"/>
    <property type="match status" value="1"/>
</dbReference>
<dbReference type="SUPFAM" id="SSF46689">
    <property type="entry name" value="Homeodomain-like"/>
    <property type="match status" value="1"/>
</dbReference>
<keyword evidence="3" id="KW-0804">Transcription</keyword>
<evidence type="ECO:0000256" key="4">
    <source>
        <dbReference type="PROSITE-ProRule" id="PRU00335"/>
    </source>
</evidence>
<feature type="region of interest" description="Disordered" evidence="5">
    <location>
        <begin position="1"/>
        <end position="20"/>
    </location>
</feature>
<evidence type="ECO:0000256" key="2">
    <source>
        <dbReference type="ARBA" id="ARBA00023125"/>
    </source>
</evidence>
<proteinExistence type="predicted"/>
<dbReference type="GO" id="GO:0000976">
    <property type="term" value="F:transcription cis-regulatory region binding"/>
    <property type="evidence" value="ECO:0007669"/>
    <property type="project" value="TreeGrafter"/>
</dbReference>
<accession>A0A839S1X4</accession>
<reference evidence="7 8" key="1">
    <citation type="submission" date="2020-08" db="EMBL/GenBank/DDBJ databases">
        <title>Genomic Encyclopedia of Type Strains, Phase III (KMG-III): the genomes of soil and plant-associated and newly described type strains.</title>
        <authorList>
            <person name="Whitman W."/>
        </authorList>
    </citation>
    <scope>NUCLEOTIDE SEQUENCE [LARGE SCALE GENOMIC DNA]</scope>
    <source>
        <strain evidence="7 8">CECT 8577</strain>
    </source>
</reference>
<feature type="domain" description="HTH tetR-type" evidence="6">
    <location>
        <begin position="20"/>
        <end position="80"/>
    </location>
</feature>
<dbReference type="EMBL" id="JACHWU010000002">
    <property type="protein sequence ID" value="MBB3051392.1"/>
    <property type="molecule type" value="Genomic_DNA"/>
</dbReference>
<comment type="caution">
    <text evidence="7">The sequence shown here is derived from an EMBL/GenBank/DDBJ whole genome shotgun (WGS) entry which is preliminary data.</text>
</comment>
<dbReference type="InterPro" id="IPR001647">
    <property type="entry name" value="HTH_TetR"/>
</dbReference>
<name>A0A839S1X4_9PSEU</name>
<feature type="DNA-binding region" description="H-T-H motif" evidence="4">
    <location>
        <begin position="43"/>
        <end position="62"/>
    </location>
</feature>
<dbReference type="Proteomes" id="UP000550714">
    <property type="component" value="Unassembled WGS sequence"/>
</dbReference>
<keyword evidence="1" id="KW-0805">Transcription regulation</keyword>
<evidence type="ECO:0000256" key="3">
    <source>
        <dbReference type="ARBA" id="ARBA00023163"/>
    </source>
</evidence>
<dbReference type="AlphaFoldDB" id="A0A839S1X4"/>
<gene>
    <name evidence="7" type="ORF">FHS23_002415</name>
</gene>
<dbReference type="InterPro" id="IPR011075">
    <property type="entry name" value="TetR_C"/>
</dbReference>
<dbReference type="InterPro" id="IPR036271">
    <property type="entry name" value="Tet_transcr_reg_TetR-rel_C_sf"/>
</dbReference>
<dbReference type="PANTHER" id="PTHR30055:SF148">
    <property type="entry name" value="TETR-FAMILY TRANSCRIPTIONAL REGULATOR"/>
    <property type="match status" value="1"/>
</dbReference>
<dbReference type="GO" id="GO:0003700">
    <property type="term" value="F:DNA-binding transcription factor activity"/>
    <property type="evidence" value="ECO:0007669"/>
    <property type="project" value="TreeGrafter"/>
</dbReference>
<protein>
    <submittedName>
        <fullName evidence="7">AcrR family transcriptional regulator</fullName>
    </submittedName>
</protein>
<dbReference type="Pfam" id="PF16859">
    <property type="entry name" value="TetR_C_11"/>
    <property type="match status" value="1"/>
</dbReference>